<dbReference type="InParanoid" id="A0A259U3G3"/>
<dbReference type="CDD" id="cd15482">
    <property type="entry name" value="Sialidase_non-viral"/>
    <property type="match status" value="1"/>
</dbReference>
<comment type="caution">
    <text evidence="2">The sequence shown here is derived from an EMBL/GenBank/DDBJ whole genome shotgun (WGS) entry which is preliminary data.</text>
</comment>
<dbReference type="SUPFAM" id="SSF50939">
    <property type="entry name" value="Sialidases"/>
    <property type="match status" value="1"/>
</dbReference>
<evidence type="ECO:0000256" key="1">
    <source>
        <dbReference type="SAM" id="MobiDB-lite"/>
    </source>
</evidence>
<keyword evidence="3" id="KW-1185">Reference proteome</keyword>
<accession>A0A259U3G3</accession>
<feature type="region of interest" description="Disordered" evidence="1">
    <location>
        <begin position="1"/>
        <end position="58"/>
    </location>
</feature>
<name>A0A259U3G3_9BACT</name>
<dbReference type="AlphaFoldDB" id="A0A259U3G3"/>
<proteinExistence type="predicted"/>
<protein>
    <recommendedName>
        <fullName evidence="4">Sialidase domain-containing protein</fullName>
    </recommendedName>
</protein>
<dbReference type="InterPro" id="IPR036278">
    <property type="entry name" value="Sialidase_sf"/>
</dbReference>
<feature type="compositionally biased region" description="Polar residues" evidence="1">
    <location>
        <begin position="10"/>
        <end position="24"/>
    </location>
</feature>
<organism evidence="2 3">
    <name type="scientific">Rubricoccus marinus</name>
    <dbReference type="NCBI Taxonomy" id="716817"/>
    <lineage>
        <taxon>Bacteria</taxon>
        <taxon>Pseudomonadati</taxon>
        <taxon>Rhodothermota</taxon>
        <taxon>Rhodothermia</taxon>
        <taxon>Rhodothermales</taxon>
        <taxon>Rubricoccaceae</taxon>
        <taxon>Rubricoccus</taxon>
    </lineage>
</organism>
<reference evidence="2 3" key="1">
    <citation type="submission" date="2016-11" db="EMBL/GenBank/DDBJ databases">
        <title>Study of marine rhodopsin-containing bacteria.</title>
        <authorList>
            <person name="Yoshizawa S."/>
            <person name="Kumagai Y."/>
            <person name="Kogure K."/>
        </authorList>
    </citation>
    <scope>NUCLEOTIDE SEQUENCE [LARGE SCALE GENOMIC DNA]</scope>
    <source>
        <strain evidence="2 3">SG-29</strain>
    </source>
</reference>
<evidence type="ECO:0008006" key="4">
    <source>
        <dbReference type="Google" id="ProtNLM"/>
    </source>
</evidence>
<evidence type="ECO:0000313" key="2">
    <source>
        <dbReference type="EMBL" id="OZC04546.1"/>
    </source>
</evidence>
<gene>
    <name evidence="2" type="ORF">BSZ36_02365</name>
</gene>
<sequence>MALLAGCADPTSTSGDSPEATSPAVTEISVPAGADSGRPRLSATPGGTPLLSWTEPDTTRGADGHALRYSFWRDAAWSTPETAASGDDWFVNWADTPGVIPISESLLLAHTLPMHPRGDSPYAYDAAASVGNGRVWTPAALLHDDGMPAEHGFVSVAPLANSSAGVVWLDGRAQSGGHDGDHAGAMSLRYAMLTASGERRGDAVLDVRTCDCCPTAIVSTPEGPLVAYRDRSEAEVRDVAVVRMVDGAWTSPIVPHADGWTINGCPVNGPALSARGASVALAWFTAAGDSARVRLAFSRDSGATWGEAATLDRSAPLGRVGVAFIASGDAAVSWLGTSGDEAVLFVQRVSPSGAARDAVEVARMDGSRASGIPRIVAAGDGVLVAWTDPSAAVPLRTARVQL</sequence>
<dbReference type="Proteomes" id="UP000216446">
    <property type="component" value="Unassembled WGS sequence"/>
</dbReference>
<dbReference type="EMBL" id="MQWB01000001">
    <property type="protein sequence ID" value="OZC04546.1"/>
    <property type="molecule type" value="Genomic_DNA"/>
</dbReference>
<evidence type="ECO:0000313" key="3">
    <source>
        <dbReference type="Proteomes" id="UP000216446"/>
    </source>
</evidence>